<evidence type="ECO:0000313" key="3">
    <source>
        <dbReference type="Proteomes" id="UP000198711"/>
    </source>
</evidence>
<evidence type="ECO:0000313" key="2">
    <source>
        <dbReference type="EMBL" id="SDW18459.1"/>
    </source>
</evidence>
<proteinExistence type="predicted"/>
<evidence type="ECO:0000256" key="1">
    <source>
        <dbReference type="SAM" id="MobiDB-lite"/>
    </source>
</evidence>
<gene>
    <name evidence="2" type="ORF">SAMN05444410_101450</name>
</gene>
<dbReference type="Proteomes" id="UP000198711">
    <property type="component" value="Unassembled WGS sequence"/>
</dbReference>
<keyword evidence="3" id="KW-1185">Reference proteome</keyword>
<sequence>MAKAEKKKAPKPRASKYDPKLAVNGSFADVIKVSVSPTHKEDKPQETAKNKK</sequence>
<organism evidence="2 3">
    <name type="scientific">Hydrobacter penzbergensis</name>
    <dbReference type="NCBI Taxonomy" id="1235997"/>
    <lineage>
        <taxon>Bacteria</taxon>
        <taxon>Pseudomonadati</taxon>
        <taxon>Bacteroidota</taxon>
        <taxon>Chitinophagia</taxon>
        <taxon>Chitinophagales</taxon>
        <taxon>Chitinophagaceae</taxon>
        <taxon>Hydrobacter</taxon>
    </lineage>
</organism>
<dbReference type="AlphaFoldDB" id="A0A8X8LDM0"/>
<feature type="compositionally biased region" description="Basic residues" evidence="1">
    <location>
        <begin position="1"/>
        <end position="14"/>
    </location>
</feature>
<protein>
    <submittedName>
        <fullName evidence="2">Uncharacterized protein</fullName>
    </submittedName>
</protein>
<dbReference type="RefSeq" id="WP_257574651.1">
    <property type="nucleotide sequence ID" value="NZ_FNNO01000001.1"/>
</dbReference>
<comment type="caution">
    <text evidence="2">The sequence shown here is derived from an EMBL/GenBank/DDBJ whole genome shotgun (WGS) entry which is preliminary data.</text>
</comment>
<accession>A0A8X8LDM0</accession>
<reference evidence="2 3" key="1">
    <citation type="submission" date="2016-10" db="EMBL/GenBank/DDBJ databases">
        <authorList>
            <person name="Varghese N."/>
            <person name="Submissions S."/>
        </authorList>
    </citation>
    <scope>NUCLEOTIDE SEQUENCE [LARGE SCALE GENOMIC DNA]</scope>
    <source>
        <strain evidence="2 3">DSM 25353</strain>
    </source>
</reference>
<feature type="region of interest" description="Disordered" evidence="1">
    <location>
        <begin position="1"/>
        <end position="20"/>
    </location>
</feature>
<dbReference type="EMBL" id="FNNO01000001">
    <property type="protein sequence ID" value="SDW18459.1"/>
    <property type="molecule type" value="Genomic_DNA"/>
</dbReference>
<name>A0A8X8LDM0_9BACT</name>